<gene>
    <name evidence="1" type="ORF">LB941_01000</name>
</gene>
<dbReference type="EMBL" id="JAIULA010000001">
    <property type="protein sequence ID" value="MCP0885911.1"/>
    <property type="molecule type" value="Genomic_DNA"/>
</dbReference>
<accession>A0A9X2FGL1</accession>
<dbReference type="RefSeq" id="WP_253358701.1">
    <property type="nucleotide sequence ID" value="NZ_JAIULA010000001.1"/>
</dbReference>
<sequence>MSELKVETSEYEVVDIAKLTLEIEQLKLALATTNNTVAQLVSALKLKVDKDDITKQIISHERVISGIINADKINFK</sequence>
<organism evidence="1 2">
    <name type="scientific">Ligilactobacillus ubinensis</name>
    <dbReference type="NCBI Taxonomy" id="2876789"/>
    <lineage>
        <taxon>Bacteria</taxon>
        <taxon>Bacillati</taxon>
        <taxon>Bacillota</taxon>
        <taxon>Bacilli</taxon>
        <taxon>Lactobacillales</taxon>
        <taxon>Lactobacillaceae</taxon>
        <taxon>Ligilactobacillus</taxon>
    </lineage>
</organism>
<protein>
    <submittedName>
        <fullName evidence="1">Uncharacterized protein</fullName>
    </submittedName>
</protein>
<keyword evidence="2" id="KW-1185">Reference proteome</keyword>
<dbReference type="AlphaFoldDB" id="A0A9X2FGL1"/>
<proteinExistence type="predicted"/>
<evidence type="ECO:0000313" key="2">
    <source>
        <dbReference type="Proteomes" id="UP001139006"/>
    </source>
</evidence>
<reference evidence="1 2" key="1">
    <citation type="journal article" date="2023" name="Int. J. Syst. Evol. Microbiol.">
        <title>Ligilactobacillus ubinensis sp. nov., a novel species isolated from the wild ferment of a durian fruit (Durio zibethinus).</title>
        <authorList>
            <person name="Heng Y.C."/>
            <person name="Menon N."/>
            <person name="Chen B."/>
            <person name="Loo B.Z.L."/>
            <person name="Wong G.W.J."/>
            <person name="Lim A.C.H."/>
            <person name="Silvaraju S."/>
            <person name="Kittelmann S."/>
        </authorList>
    </citation>
    <scope>NUCLEOTIDE SEQUENCE [LARGE SCALE GENOMIC DNA]</scope>
    <source>
        <strain evidence="1 2">WILCCON 0076</strain>
    </source>
</reference>
<evidence type="ECO:0000313" key="1">
    <source>
        <dbReference type="EMBL" id="MCP0885911.1"/>
    </source>
</evidence>
<comment type="caution">
    <text evidence="1">The sequence shown here is derived from an EMBL/GenBank/DDBJ whole genome shotgun (WGS) entry which is preliminary data.</text>
</comment>
<dbReference type="Proteomes" id="UP001139006">
    <property type="component" value="Unassembled WGS sequence"/>
</dbReference>
<name>A0A9X2FGL1_9LACO</name>